<dbReference type="RefSeq" id="WP_130509515.1">
    <property type="nucleotide sequence ID" value="NZ_SHKY01000001.1"/>
</dbReference>
<keyword evidence="4" id="KW-1185">Reference proteome</keyword>
<evidence type="ECO:0000313" key="3">
    <source>
        <dbReference type="EMBL" id="RZU50620.1"/>
    </source>
</evidence>
<gene>
    <name evidence="3" type="ORF">EV385_2395</name>
</gene>
<dbReference type="Proteomes" id="UP000292564">
    <property type="component" value="Unassembled WGS sequence"/>
</dbReference>
<keyword evidence="2" id="KW-0812">Transmembrane</keyword>
<feature type="compositionally biased region" description="Gly residues" evidence="1">
    <location>
        <begin position="157"/>
        <end position="202"/>
    </location>
</feature>
<evidence type="ECO:0000256" key="2">
    <source>
        <dbReference type="SAM" id="Phobius"/>
    </source>
</evidence>
<keyword evidence="2" id="KW-0472">Membrane</keyword>
<keyword evidence="2" id="KW-1133">Transmembrane helix</keyword>
<feature type="transmembrane region" description="Helical" evidence="2">
    <location>
        <begin position="21"/>
        <end position="41"/>
    </location>
</feature>
<protein>
    <submittedName>
        <fullName evidence="3">Uncharacterized protein</fullName>
    </submittedName>
</protein>
<comment type="caution">
    <text evidence="3">The sequence shown here is derived from an EMBL/GenBank/DDBJ whole genome shotgun (WGS) entry which is preliminary data.</text>
</comment>
<reference evidence="3 4" key="1">
    <citation type="submission" date="2019-02" db="EMBL/GenBank/DDBJ databases">
        <title>Sequencing the genomes of 1000 actinobacteria strains.</title>
        <authorList>
            <person name="Klenk H.-P."/>
        </authorList>
    </citation>
    <scope>NUCLEOTIDE SEQUENCE [LARGE SCALE GENOMIC DNA]</scope>
    <source>
        <strain evidence="3 4">DSM 45162</strain>
    </source>
</reference>
<evidence type="ECO:0000313" key="4">
    <source>
        <dbReference type="Proteomes" id="UP000292564"/>
    </source>
</evidence>
<organism evidence="3 4">
    <name type="scientific">Krasilnikovia cinnamomea</name>
    <dbReference type="NCBI Taxonomy" id="349313"/>
    <lineage>
        <taxon>Bacteria</taxon>
        <taxon>Bacillati</taxon>
        <taxon>Actinomycetota</taxon>
        <taxon>Actinomycetes</taxon>
        <taxon>Micromonosporales</taxon>
        <taxon>Micromonosporaceae</taxon>
        <taxon>Krasilnikovia</taxon>
    </lineage>
</organism>
<evidence type="ECO:0000256" key="1">
    <source>
        <dbReference type="SAM" id="MobiDB-lite"/>
    </source>
</evidence>
<feature type="compositionally biased region" description="Pro residues" evidence="1">
    <location>
        <begin position="217"/>
        <end position="255"/>
    </location>
</feature>
<feature type="compositionally biased region" description="Low complexity" evidence="1">
    <location>
        <begin position="132"/>
        <end position="145"/>
    </location>
</feature>
<feature type="transmembrane region" description="Helical" evidence="2">
    <location>
        <begin position="47"/>
        <end position="65"/>
    </location>
</feature>
<sequence length="359" mass="36106">MPDREPHQEHREGHSARLPRLLVWAGAGLAPAAATVALLGGDSSMRVAVLLLAVCVVLIGASLLIRSDPVLLRMDVEDRVAAEVETLREQLRAEVAAAARVTHHHVQTLQDELGQLRGAAWAEPGTTTGGRASVPAAVPHPAAGPTGSAPVPHGVTGSAGGGMVPHGATGPTGGGMVPHGATGPTGGGVVPHGATGPAGGGVVPQRAAVARSGLPRPRGPVPGPPPSVARPPRNPPIVALPPAGPLPAGPLPAGPSPGGRLPAGPLAAGPLAAGPMASPSPGVPAEGGGKRRADITAVDLGYTGRRTRPDDTHEEFDYGPEPGHPGYGVTAPDPYDADPLADEYDWRQPSGNWDQRGRW</sequence>
<feature type="region of interest" description="Disordered" evidence="1">
    <location>
        <begin position="122"/>
        <end position="359"/>
    </location>
</feature>
<dbReference type="AlphaFoldDB" id="A0A4Q7ZIE4"/>
<accession>A0A4Q7ZIE4</accession>
<dbReference type="OrthoDB" id="3298871at2"/>
<proteinExistence type="predicted"/>
<feature type="compositionally biased region" description="Low complexity" evidence="1">
    <location>
        <begin position="258"/>
        <end position="284"/>
    </location>
</feature>
<dbReference type="EMBL" id="SHKY01000001">
    <property type="protein sequence ID" value="RZU50620.1"/>
    <property type="molecule type" value="Genomic_DNA"/>
</dbReference>
<name>A0A4Q7ZIE4_9ACTN</name>